<name>A0A1M6KFZ6_9FLAO</name>
<keyword evidence="1" id="KW-0812">Transmembrane</keyword>
<keyword evidence="3" id="KW-1185">Reference proteome</keyword>
<dbReference type="STRING" id="797419.SAMN05216556_12044"/>
<dbReference type="RefSeq" id="WP_073219737.1">
    <property type="nucleotide sequence ID" value="NZ_FNNS01000020.1"/>
</dbReference>
<proteinExistence type="predicted"/>
<gene>
    <name evidence="2" type="ORF">SAMN04487908_12029</name>
</gene>
<evidence type="ECO:0000313" key="2">
    <source>
        <dbReference type="EMBL" id="SHJ57886.1"/>
    </source>
</evidence>
<reference evidence="3" key="1">
    <citation type="submission" date="2016-11" db="EMBL/GenBank/DDBJ databases">
        <authorList>
            <person name="Varghese N."/>
            <person name="Submissions S."/>
        </authorList>
    </citation>
    <scope>NUCLEOTIDE SEQUENCE [LARGE SCALE GENOMIC DNA]</scope>
    <source>
        <strain evidence="3">DSM 26349</strain>
    </source>
</reference>
<sequence length="81" mass="8517">MNILDRYKKPTPKFFRILRTLGVGLATAGGTILAAPVSIPAWLISIATYVVVAGTVVTAVSQAAVDDDNEEQASKVNDDGN</sequence>
<keyword evidence="1" id="KW-0472">Membrane</keyword>
<evidence type="ECO:0008006" key="4">
    <source>
        <dbReference type="Google" id="ProtNLM"/>
    </source>
</evidence>
<feature type="transmembrane region" description="Helical" evidence="1">
    <location>
        <begin position="21"/>
        <end position="40"/>
    </location>
</feature>
<dbReference type="Proteomes" id="UP000184172">
    <property type="component" value="Unassembled WGS sequence"/>
</dbReference>
<evidence type="ECO:0000256" key="1">
    <source>
        <dbReference type="SAM" id="Phobius"/>
    </source>
</evidence>
<organism evidence="2 3">
    <name type="scientific">Aequorivita viscosa</name>
    <dbReference type="NCBI Taxonomy" id="797419"/>
    <lineage>
        <taxon>Bacteria</taxon>
        <taxon>Pseudomonadati</taxon>
        <taxon>Bacteroidota</taxon>
        <taxon>Flavobacteriia</taxon>
        <taxon>Flavobacteriales</taxon>
        <taxon>Flavobacteriaceae</taxon>
        <taxon>Aequorivita</taxon>
    </lineage>
</organism>
<accession>A0A1M6KFZ6</accession>
<dbReference type="EMBL" id="FQYV01000020">
    <property type="protein sequence ID" value="SHJ57886.1"/>
    <property type="molecule type" value="Genomic_DNA"/>
</dbReference>
<evidence type="ECO:0000313" key="3">
    <source>
        <dbReference type="Proteomes" id="UP000184172"/>
    </source>
</evidence>
<dbReference type="AlphaFoldDB" id="A0A1M6KFZ6"/>
<protein>
    <recommendedName>
        <fullName evidence="4">Holin</fullName>
    </recommendedName>
</protein>
<keyword evidence="1" id="KW-1133">Transmembrane helix</keyword>